<dbReference type="Proteomes" id="UP000053776">
    <property type="component" value="Unassembled WGS sequence"/>
</dbReference>
<feature type="compositionally biased region" description="Basic and acidic residues" evidence="1">
    <location>
        <begin position="153"/>
        <end position="176"/>
    </location>
</feature>
<accession>A0A0J9TIS4</accession>
<reference evidence="3 4" key="1">
    <citation type="submission" date="2011-08" db="EMBL/GenBank/DDBJ databases">
        <title>The Genome Sequence of Plasmodium vivax Mauritania I.</title>
        <authorList>
            <consortium name="The Broad Institute Genome Sequencing Platform"/>
            <consortium name="The Broad Institute Genome Sequencing Center for Infectious Disease"/>
            <person name="Neafsey D."/>
            <person name="Carlton J."/>
            <person name="Barnwell J."/>
            <person name="Collins W."/>
            <person name="Escalante A."/>
            <person name="Mullikin J."/>
            <person name="Saul A."/>
            <person name="Guigo R."/>
            <person name="Camara F."/>
            <person name="Young S.K."/>
            <person name="Zeng Q."/>
            <person name="Gargeya S."/>
            <person name="Fitzgerald M."/>
            <person name="Haas B."/>
            <person name="Abouelleil A."/>
            <person name="Alvarado L."/>
            <person name="Arachchi H.M."/>
            <person name="Berlin A."/>
            <person name="Brown A."/>
            <person name="Chapman S.B."/>
            <person name="Chen Z."/>
            <person name="Dunbar C."/>
            <person name="Freedman E."/>
            <person name="Gearin G."/>
            <person name="Gellesch M."/>
            <person name="Goldberg J."/>
            <person name="Griggs A."/>
            <person name="Gujja S."/>
            <person name="Heiman D."/>
            <person name="Howarth C."/>
            <person name="Larson L."/>
            <person name="Lui A."/>
            <person name="MacDonald P.J.P."/>
            <person name="Montmayeur A."/>
            <person name="Murphy C."/>
            <person name="Neiman D."/>
            <person name="Pearson M."/>
            <person name="Priest M."/>
            <person name="Roberts A."/>
            <person name="Saif S."/>
            <person name="Shea T."/>
            <person name="Shenoy N."/>
            <person name="Sisk P."/>
            <person name="Stolte C."/>
            <person name="Sykes S."/>
            <person name="Wortman J."/>
            <person name="Nusbaum C."/>
            <person name="Birren B."/>
        </authorList>
    </citation>
    <scope>NUCLEOTIDE SEQUENCE [LARGE SCALE GENOMIC DNA]</scope>
    <source>
        <strain evidence="3 4">Mauritania I</strain>
    </source>
</reference>
<feature type="region of interest" description="Disordered" evidence="1">
    <location>
        <begin position="307"/>
        <end position="329"/>
    </location>
</feature>
<feature type="compositionally biased region" description="Basic and acidic residues" evidence="1">
    <location>
        <begin position="107"/>
        <end position="116"/>
    </location>
</feature>
<evidence type="ECO:0000256" key="1">
    <source>
        <dbReference type="SAM" id="MobiDB-lite"/>
    </source>
</evidence>
<dbReference type="OrthoDB" id="388741at2759"/>
<feature type="transmembrane region" description="Helical" evidence="2">
    <location>
        <begin position="427"/>
        <end position="448"/>
    </location>
</feature>
<name>A0A0J9TIS4_PLAVI</name>
<evidence type="ECO:0000256" key="2">
    <source>
        <dbReference type="SAM" id="Phobius"/>
    </source>
</evidence>
<evidence type="ECO:0000313" key="4">
    <source>
        <dbReference type="Proteomes" id="UP000053776"/>
    </source>
</evidence>
<keyword evidence="2" id="KW-0472">Membrane</keyword>
<feature type="region of interest" description="Disordered" evidence="1">
    <location>
        <begin position="94"/>
        <end position="253"/>
    </location>
</feature>
<feature type="compositionally biased region" description="Pro residues" evidence="1">
    <location>
        <begin position="94"/>
        <end position="104"/>
    </location>
</feature>
<sequence>MAYRGQRNSMVNDMFKRLHGAGCTRNYINTKNEIEQKINTFNHNDKKNYCIKCNAIKKSITEKTEQLRYCYGLTGFQPIESIDSIKEFIDNCPDPPKCRYPPNKPVRKPDVSKGQESDSCTGHGKCKEKIVTQVEPKSKAASGITAGISQAGRSEEKASLKEDRGHSDGNELRDGKVISPSRPEAIPPSDPVRTQDEGSKSTVNLPSVSTEETGTPIQYVSSTSPSASIELGTTPSTLSPQSSATRDSHSIGSTQVVDLNKDVPTTNLVAVQTEGDNQLQNIPVDAKITHDIAHDKADATEISVETVSYGTSSRGEDADYREPRSEETIDRVTSVQTGDAVVDQGNTDSIASQIVVAPSEDLGGGDQSHVITTNESIHHTNDSDVDNTSVEEQRSELTSGYANKLGILGGIFDVIIENKENVINTSIPMGIVLLLSLLFKYTPLWRILTKRNRNKRSHMNEKLQRVLQQPSIASEERSIPFSYSAFEYSS</sequence>
<protein>
    <recommendedName>
        <fullName evidence="5">Variable surface protein Vir18</fullName>
    </recommendedName>
</protein>
<dbReference type="AlphaFoldDB" id="A0A0J9TIS4"/>
<feature type="compositionally biased region" description="Polar residues" evidence="1">
    <location>
        <begin position="200"/>
        <end position="253"/>
    </location>
</feature>
<proteinExistence type="predicted"/>
<evidence type="ECO:0000313" key="3">
    <source>
        <dbReference type="EMBL" id="KMZ95119.1"/>
    </source>
</evidence>
<dbReference type="EMBL" id="KQ235001">
    <property type="protein sequence ID" value="KMZ95119.1"/>
    <property type="molecule type" value="Genomic_DNA"/>
</dbReference>
<evidence type="ECO:0008006" key="5">
    <source>
        <dbReference type="Google" id="ProtNLM"/>
    </source>
</evidence>
<keyword evidence="2" id="KW-1133">Transmembrane helix</keyword>
<organism evidence="3 4">
    <name type="scientific">Plasmodium vivax Mauritania I</name>
    <dbReference type="NCBI Taxonomy" id="1035515"/>
    <lineage>
        <taxon>Eukaryota</taxon>
        <taxon>Sar</taxon>
        <taxon>Alveolata</taxon>
        <taxon>Apicomplexa</taxon>
        <taxon>Aconoidasida</taxon>
        <taxon>Haemosporida</taxon>
        <taxon>Plasmodiidae</taxon>
        <taxon>Plasmodium</taxon>
        <taxon>Plasmodium (Plasmodium)</taxon>
    </lineage>
</organism>
<feature type="compositionally biased region" description="Basic and acidic residues" evidence="1">
    <location>
        <begin position="314"/>
        <end position="329"/>
    </location>
</feature>
<keyword evidence="2" id="KW-0812">Transmembrane</keyword>
<gene>
    <name evidence="3" type="ORF">PVMG_05948</name>
</gene>